<organism evidence="2 3">
    <name type="scientific">Acetomicrobium flavidum</name>
    <dbReference type="NCBI Taxonomy" id="49896"/>
    <lineage>
        <taxon>Bacteria</taxon>
        <taxon>Thermotogati</taxon>
        <taxon>Synergistota</taxon>
        <taxon>Synergistia</taxon>
        <taxon>Synergistales</taxon>
        <taxon>Acetomicrobiaceae</taxon>
        <taxon>Acetomicrobium</taxon>
    </lineage>
</organism>
<name>A0ABY1JCS9_9BACT</name>
<reference evidence="2 3" key="1">
    <citation type="submission" date="2016-11" db="EMBL/GenBank/DDBJ databases">
        <authorList>
            <person name="Varghese N."/>
            <person name="Submissions S."/>
        </authorList>
    </citation>
    <scope>NUCLEOTIDE SEQUENCE [LARGE SCALE GENOMIC DNA]</scope>
    <source>
        <strain evidence="2 3">DSM 20664</strain>
    </source>
</reference>
<dbReference type="PANTHER" id="PTHR43384">
    <property type="entry name" value="SEPTUM SITE-DETERMINING PROTEIN MIND HOMOLOG, CHLOROPLASTIC-RELATED"/>
    <property type="match status" value="1"/>
</dbReference>
<protein>
    <submittedName>
        <fullName evidence="2">CO dehydrogenase maturation factor</fullName>
    </submittedName>
</protein>
<dbReference type="SUPFAM" id="SSF52540">
    <property type="entry name" value="P-loop containing nucleoside triphosphate hydrolases"/>
    <property type="match status" value="1"/>
</dbReference>
<keyword evidence="3" id="KW-1185">Reference proteome</keyword>
<evidence type="ECO:0000259" key="1">
    <source>
        <dbReference type="Pfam" id="PF01656"/>
    </source>
</evidence>
<gene>
    <name evidence="2" type="ORF">SAMN05444368_0950</name>
</gene>
<dbReference type="EMBL" id="FSQZ01000001">
    <property type="protein sequence ID" value="SIN66694.1"/>
    <property type="molecule type" value="Genomic_DNA"/>
</dbReference>
<dbReference type="InterPro" id="IPR050625">
    <property type="entry name" value="ParA/MinD_ATPase"/>
</dbReference>
<dbReference type="RefSeq" id="WP_074199441.1">
    <property type="nucleotide sequence ID" value="NZ_DAONBL010000015.1"/>
</dbReference>
<dbReference type="PANTHER" id="PTHR43384:SF3">
    <property type="entry name" value="AAA+ ATPASE DOMAIN-CONTAINING PROTEIN"/>
    <property type="match status" value="1"/>
</dbReference>
<proteinExistence type="predicted"/>
<dbReference type="InterPro" id="IPR027417">
    <property type="entry name" value="P-loop_NTPase"/>
</dbReference>
<comment type="caution">
    <text evidence="2">The sequence shown here is derived from an EMBL/GenBank/DDBJ whole genome shotgun (WGS) entry which is preliminary data.</text>
</comment>
<sequence length="260" mass="28472">MTKVFVCGRGGSGKSTLTAILAKFLISEGMRVLVIDADESNRSLYRMLGLQAPYSTLMEDLGGRVAVKKAVFERQNGSDSEDAKLHVDDLPRSCVSRRDDLAFLAIGKIYKPDEGCACPMSALEKGFLERLYVPGWWVLVDCEAGVEHIGRGVWRHADVFLVVLEPSHESMEMAKFMNGLAKEVNRPIVTVVNMVDEDIAEDVKTSVESLGISVDAIFPRDRRVASANLSGQQVPLLPDFVPSLRACTEAILNKVKEGAS</sequence>
<dbReference type="Pfam" id="PF01656">
    <property type="entry name" value="CbiA"/>
    <property type="match status" value="1"/>
</dbReference>
<dbReference type="Gene3D" id="3.40.50.300">
    <property type="entry name" value="P-loop containing nucleotide triphosphate hydrolases"/>
    <property type="match status" value="1"/>
</dbReference>
<accession>A0ABY1JCS9</accession>
<evidence type="ECO:0000313" key="3">
    <source>
        <dbReference type="Proteomes" id="UP000185093"/>
    </source>
</evidence>
<dbReference type="PIRSF" id="PIRSF005647">
    <property type="entry name" value="CooC"/>
    <property type="match status" value="1"/>
</dbReference>
<dbReference type="Proteomes" id="UP000185093">
    <property type="component" value="Unassembled WGS sequence"/>
</dbReference>
<dbReference type="InterPro" id="IPR014433">
    <property type="entry name" value="CooC"/>
</dbReference>
<dbReference type="InterPro" id="IPR002586">
    <property type="entry name" value="CobQ/CobB/MinD/ParA_Nub-bd_dom"/>
</dbReference>
<evidence type="ECO:0000313" key="2">
    <source>
        <dbReference type="EMBL" id="SIN66694.1"/>
    </source>
</evidence>
<feature type="domain" description="CobQ/CobB/MinD/ParA nucleotide binding" evidence="1">
    <location>
        <begin position="5"/>
        <end position="233"/>
    </location>
</feature>